<organism evidence="4 5">
    <name type="scientific">Paenibacillus alvei</name>
    <name type="common">Bacillus alvei</name>
    <dbReference type="NCBI Taxonomy" id="44250"/>
    <lineage>
        <taxon>Bacteria</taxon>
        <taxon>Bacillati</taxon>
        <taxon>Bacillota</taxon>
        <taxon>Bacilli</taxon>
        <taxon>Bacillales</taxon>
        <taxon>Paenibacillaceae</taxon>
        <taxon>Paenibacillus</taxon>
    </lineage>
</organism>
<dbReference type="Pfam" id="PF00005">
    <property type="entry name" value="ABC_tran"/>
    <property type="match status" value="1"/>
</dbReference>
<dbReference type="SUPFAM" id="SSF52540">
    <property type="entry name" value="P-loop containing nucleoside triphosphate hydrolases"/>
    <property type="match status" value="1"/>
</dbReference>
<reference evidence="5" key="1">
    <citation type="submission" date="2018-08" db="EMBL/GenBank/DDBJ databases">
        <authorList>
            <person name="Chevrot R."/>
        </authorList>
    </citation>
    <scope>NUCLEOTIDE SEQUENCE [LARGE SCALE GENOMIC DNA]</scope>
</reference>
<feature type="domain" description="ABC transporter" evidence="3">
    <location>
        <begin position="7"/>
        <end position="230"/>
    </location>
</feature>
<dbReference type="PANTHER" id="PTHR43158:SF1">
    <property type="entry name" value="ABC TRANSPORTER, ATP-BINDING PROTEIN"/>
    <property type="match status" value="1"/>
</dbReference>
<evidence type="ECO:0000256" key="1">
    <source>
        <dbReference type="ARBA" id="ARBA00022741"/>
    </source>
</evidence>
<keyword evidence="1" id="KW-0547">Nucleotide-binding</keyword>
<dbReference type="GO" id="GO:0016887">
    <property type="term" value="F:ATP hydrolysis activity"/>
    <property type="evidence" value="ECO:0007669"/>
    <property type="project" value="InterPro"/>
</dbReference>
<dbReference type="SMART" id="SM00382">
    <property type="entry name" value="AAA"/>
    <property type="match status" value="1"/>
</dbReference>
<keyword evidence="2" id="KW-0067">ATP-binding</keyword>
<dbReference type="GO" id="GO:0005524">
    <property type="term" value="F:ATP binding"/>
    <property type="evidence" value="ECO:0007669"/>
    <property type="project" value="UniProtKB-KW"/>
</dbReference>
<dbReference type="Gene3D" id="3.40.50.300">
    <property type="entry name" value="P-loop containing nucleotide triphosphate hydrolases"/>
    <property type="match status" value="1"/>
</dbReference>
<accession>A0A383RHA7</accession>
<dbReference type="CDD" id="cd03230">
    <property type="entry name" value="ABC_DR_subfamily_A"/>
    <property type="match status" value="1"/>
</dbReference>
<evidence type="ECO:0000256" key="2">
    <source>
        <dbReference type="ARBA" id="ARBA00022840"/>
    </source>
</evidence>
<dbReference type="RefSeq" id="WP_138188058.1">
    <property type="nucleotide sequence ID" value="NZ_LS992241.1"/>
</dbReference>
<dbReference type="PROSITE" id="PS50893">
    <property type="entry name" value="ABC_TRANSPORTER_2"/>
    <property type="match status" value="1"/>
</dbReference>
<dbReference type="InterPro" id="IPR003593">
    <property type="entry name" value="AAA+_ATPase"/>
</dbReference>
<evidence type="ECO:0000259" key="3">
    <source>
        <dbReference type="PROSITE" id="PS50893"/>
    </source>
</evidence>
<dbReference type="InterPro" id="IPR003439">
    <property type="entry name" value="ABC_transporter-like_ATP-bd"/>
</dbReference>
<dbReference type="Proteomes" id="UP000304148">
    <property type="component" value="Chromosome"/>
</dbReference>
<sequence>MSQSTAIRVDHITKRYGKKLALHDFSLEVPTGKVVGILGANGAGKSTLFRMIAGLVQPEQGTVEVLGRKPSWETNKDIAYLPDRARWFEKHSVKQALDWAEHLWPGFDRKRAEELISFMKLQSDMPVQGMSKGQEARLMLSMCMARNVPLLVLDEPFSGIDLISRERIISAIIDNLAEREQTVLISTHEIHEAESLFDYVVFMDNGQVVLEGDVEQLRSEQGSMESVYRTLYR</sequence>
<name>A0A383RHA7_PAEAL</name>
<proteinExistence type="predicted"/>
<dbReference type="PANTHER" id="PTHR43158">
    <property type="entry name" value="SKFA PEPTIDE EXPORT ATP-BINDING PROTEIN SKFE"/>
    <property type="match status" value="1"/>
</dbReference>
<dbReference type="InterPro" id="IPR027417">
    <property type="entry name" value="P-loop_NTPase"/>
</dbReference>
<gene>
    <name evidence="4" type="ORF">PBLR_14483</name>
</gene>
<dbReference type="EMBL" id="LS992241">
    <property type="protein sequence ID" value="SYX86061.1"/>
    <property type="molecule type" value="Genomic_DNA"/>
</dbReference>
<dbReference type="AlphaFoldDB" id="A0A383RHA7"/>
<protein>
    <submittedName>
        <fullName evidence="4">ABC transporter-like protein</fullName>
    </submittedName>
</protein>
<evidence type="ECO:0000313" key="5">
    <source>
        <dbReference type="Proteomes" id="UP000304148"/>
    </source>
</evidence>
<evidence type="ECO:0000313" key="4">
    <source>
        <dbReference type="EMBL" id="SYX86061.1"/>
    </source>
</evidence>